<dbReference type="Proteomes" id="UP000433483">
    <property type="component" value="Unassembled WGS sequence"/>
</dbReference>
<keyword evidence="5" id="KW-1185">Reference proteome</keyword>
<dbReference type="EMBL" id="QXGA01001085">
    <property type="protein sequence ID" value="KAE9129551.1"/>
    <property type="molecule type" value="Genomic_DNA"/>
</dbReference>
<evidence type="ECO:0000313" key="3">
    <source>
        <dbReference type="EMBL" id="KAE9185675.1"/>
    </source>
</evidence>
<dbReference type="AlphaFoldDB" id="A0A6A3S220"/>
<comment type="caution">
    <text evidence="1">The sequence shown here is derived from an EMBL/GenBank/DDBJ whole genome shotgun (WGS) entry which is preliminary data.</text>
</comment>
<accession>A0A6A3S220</accession>
<evidence type="ECO:0000313" key="6">
    <source>
        <dbReference type="Proteomes" id="UP000440732"/>
    </source>
</evidence>
<dbReference type="EMBL" id="QXFY01002261">
    <property type="protein sequence ID" value="KAE9300248.1"/>
    <property type="molecule type" value="Genomic_DNA"/>
</dbReference>
<dbReference type="EMBL" id="QXGB01001779">
    <property type="protein sequence ID" value="KAE9185675.1"/>
    <property type="molecule type" value="Genomic_DNA"/>
</dbReference>
<evidence type="ECO:0000313" key="4">
    <source>
        <dbReference type="EMBL" id="KAE9300248.1"/>
    </source>
</evidence>
<sequence length="31" mass="3388">MPNFVWHAPNGSYAPPIGHDMSDFPGRNAFG</sequence>
<name>A0A6A3S220_9STRA</name>
<reference evidence="5 6" key="1">
    <citation type="submission" date="2018-08" db="EMBL/GenBank/DDBJ databases">
        <title>Genomic investigation of the strawberry pathogen Phytophthora fragariae indicates pathogenicity is determined by transcriptional variation in three key races.</title>
        <authorList>
            <person name="Adams T.M."/>
            <person name="Armitage A.D."/>
            <person name="Sobczyk M.K."/>
            <person name="Bates H.J."/>
            <person name="Dunwell J.M."/>
            <person name="Nellist C.F."/>
            <person name="Harrison R.J."/>
        </authorList>
    </citation>
    <scope>NUCLEOTIDE SEQUENCE [LARGE SCALE GENOMIC DNA]</scope>
    <source>
        <strain evidence="3 5">NOV-27</strain>
        <strain evidence="2 6">NOV-5</strain>
        <strain evidence="1 7">NOV-71</strain>
        <strain evidence="4 8">NOV-77</strain>
    </source>
</reference>
<protein>
    <submittedName>
        <fullName evidence="1">Uncharacterized protein</fullName>
    </submittedName>
</protein>
<dbReference type="EMBL" id="QXFZ01000695">
    <property type="protein sequence ID" value="KAE9107788.1"/>
    <property type="molecule type" value="Genomic_DNA"/>
</dbReference>
<dbReference type="Proteomes" id="UP000441208">
    <property type="component" value="Unassembled WGS sequence"/>
</dbReference>
<evidence type="ECO:0000313" key="5">
    <source>
        <dbReference type="Proteomes" id="UP000433483"/>
    </source>
</evidence>
<evidence type="ECO:0000313" key="8">
    <source>
        <dbReference type="Proteomes" id="UP000486351"/>
    </source>
</evidence>
<dbReference type="Proteomes" id="UP000486351">
    <property type="component" value="Unassembled WGS sequence"/>
</dbReference>
<proteinExistence type="predicted"/>
<gene>
    <name evidence="3" type="ORF">PF005_g21159</name>
    <name evidence="2" type="ORF">PF006_g15984</name>
    <name evidence="1" type="ORF">PF007_g12902</name>
    <name evidence="4" type="ORF">PF008_g23048</name>
</gene>
<evidence type="ECO:0000313" key="2">
    <source>
        <dbReference type="EMBL" id="KAE9129551.1"/>
    </source>
</evidence>
<organism evidence="1 7">
    <name type="scientific">Phytophthora fragariae</name>
    <dbReference type="NCBI Taxonomy" id="53985"/>
    <lineage>
        <taxon>Eukaryota</taxon>
        <taxon>Sar</taxon>
        <taxon>Stramenopiles</taxon>
        <taxon>Oomycota</taxon>
        <taxon>Peronosporomycetes</taxon>
        <taxon>Peronosporales</taxon>
        <taxon>Peronosporaceae</taxon>
        <taxon>Phytophthora</taxon>
    </lineage>
</organism>
<dbReference type="Proteomes" id="UP000440732">
    <property type="component" value="Unassembled WGS sequence"/>
</dbReference>
<evidence type="ECO:0000313" key="1">
    <source>
        <dbReference type="EMBL" id="KAE9107788.1"/>
    </source>
</evidence>
<evidence type="ECO:0000313" key="7">
    <source>
        <dbReference type="Proteomes" id="UP000441208"/>
    </source>
</evidence>